<keyword evidence="2" id="KW-1185">Reference proteome</keyword>
<sequence>MSHWFPLTQCHSVPATNVTPASPADYCDNVLTRASTTYHYWSRTVTTERVCNPLFLSLGRSGSNGSDIPRTGFSCCEVTGSPAKLFT</sequence>
<name>A0ABD0JC67_9CAEN</name>
<protein>
    <submittedName>
        <fullName evidence="1">Uncharacterized protein</fullName>
    </submittedName>
</protein>
<accession>A0ABD0JC67</accession>
<reference evidence="1 2" key="1">
    <citation type="journal article" date="2023" name="Sci. Data">
        <title>Genome assembly of the Korean intertidal mud-creeper Batillaria attramentaria.</title>
        <authorList>
            <person name="Patra A.K."/>
            <person name="Ho P.T."/>
            <person name="Jun S."/>
            <person name="Lee S.J."/>
            <person name="Kim Y."/>
            <person name="Won Y.J."/>
        </authorList>
    </citation>
    <scope>NUCLEOTIDE SEQUENCE [LARGE SCALE GENOMIC DNA]</scope>
    <source>
        <strain evidence="1">Wonlab-2016</strain>
    </source>
</reference>
<comment type="caution">
    <text evidence="1">The sequence shown here is derived from an EMBL/GenBank/DDBJ whole genome shotgun (WGS) entry which is preliminary data.</text>
</comment>
<organism evidence="1 2">
    <name type="scientific">Batillaria attramentaria</name>
    <dbReference type="NCBI Taxonomy" id="370345"/>
    <lineage>
        <taxon>Eukaryota</taxon>
        <taxon>Metazoa</taxon>
        <taxon>Spiralia</taxon>
        <taxon>Lophotrochozoa</taxon>
        <taxon>Mollusca</taxon>
        <taxon>Gastropoda</taxon>
        <taxon>Caenogastropoda</taxon>
        <taxon>Sorbeoconcha</taxon>
        <taxon>Cerithioidea</taxon>
        <taxon>Batillariidae</taxon>
        <taxon>Batillaria</taxon>
    </lineage>
</organism>
<feature type="non-terminal residue" evidence="1">
    <location>
        <position position="87"/>
    </location>
</feature>
<gene>
    <name evidence="1" type="ORF">BaRGS_00036397</name>
</gene>
<dbReference type="EMBL" id="JACVVK020000511">
    <property type="protein sequence ID" value="KAK7469607.1"/>
    <property type="molecule type" value="Genomic_DNA"/>
</dbReference>
<dbReference type="AlphaFoldDB" id="A0ABD0JC67"/>
<dbReference type="Proteomes" id="UP001519460">
    <property type="component" value="Unassembled WGS sequence"/>
</dbReference>
<evidence type="ECO:0000313" key="2">
    <source>
        <dbReference type="Proteomes" id="UP001519460"/>
    </source>
</evidence>
<proteinExistence type="predicted"/>
<evidence type="ECO:0000313" key="1">
    <source>
        <dbReference type="EMBL" id="KAK7469607.1"/>
    </source>
</evidence>